<dbReference type="GO" id="GO:0005737">
    <property type="term" value="C:cytoplasm"/>
    <property type="evidence" value="ECO:0007669"/>
    <property type="project" value="TreeGrafter"/>
</dbReference>
<dbReference type="KEGG" id="rfo:REIFOR_01241"/>
<reference evidence="10 11" key="1">
    <citation type="journal article" date="2017" name="Environ. Microbiol.">
        <title>Genomic and physiological analyses of 'Reinekea forsetii' reveal a versatile opportunistic lifestyle during spring algae blooms.</title>
        <authorList>
            <person name="Avci B."/>
            <person name="Hahnke R.L."/>
            <person name="Chafee M."/>
            <person name="Fischer T."/>
            <person name="Gruber-Vodicka H."/>
            <person name="Tegetmeyer H.E."/>
            <person name="Harder J."/>
            <person name="Fuchs B.M."/>
            <person name="Amann R.I."/>
            <person name="Teeling H."/>
        </authorList>
    </citation>
    <scope>NUCLEOTIDE SEQUENCE [LARGE SCALE GENOMIC DNA]</scope>
    <source>
        <strain evidence="10 11">Hel1_31_D35</strain>
    </source>
</reference>
<dbReference type="CDD" id="cd02021">
    <property type="entry name" value="GntK"/>
    <property type="match status" value="1"/>
</dbReference>
<evidence type="ECO:0000256" key="4">
    <source>
        <dbReference type="ARBA" id="ARBA00022679"/>
    </source>
</evidence>
<accession>A0A2K8KNK8</accession>
<evidence type="ECO:0000256" key="5">
    <source>
        <dbReference type="ARBA" id="ARBA00022741"/>
    </source>
</evidence>
<keyword evidence="4 9" id="KW-0808">Transferase</keyword>
<comment type="catalytic activity">
    <reaction evidence="8 9">
        <text>D-gluconate + ATP = 6-phospho-D-gluconate + ADP + H(+)</text>
        <dbReference type="Rhea" id="RHEA:19433"/>
        <dbReference type="ChEBI" id="CHEBI:15378"/>
        <dbReference type="ChEBI" id="CHEBI:18391"/>
        <dbReference type="ChEBI" id="CHEBI:30616"/>
        <dbReference type="ChEBI" id="CHEBI:58759"/>
        <dbReference type="ChEBI" id="CHEBI:456216"/>
        <dbReference type="EC" id="2.7.1.12"/>
    </reaction>
</comment>
<evidence type="ECO:0000256" key="8">
    <source>
        <dbReference type="ARBA" id="ARBA00048090"/>
    </source>
</evidence>
<dbReference type="PANTHER" id="PTHR43442:SF3">
    <property type="entry name" value="GLUCONOKINASE-RELATED"/>
    <property type="match status" value="1"/>
</dbReference>
<evidence type="ECO:0000256" key="1">
    <source>
        <dbReference type="ARBA" id="ARBA00004761"/>
    </source>
</evidence>
<keyword evidence="7 9" id="KW-0067">ATP-binding</keyword>
<organism evidence="10 11">
    <name type="scientific">Reinekea forsetii</name>
    <dbReference type="NCBI Taxonomy" id="1336806"/>
    <lineage>
        <taxon>Bacteria</taxon>
        <taxon>Pseudomonadati</taxon>
        <taxon>Pseudomonadota</taxon>
        <taxon>Gammaproteobacteria</taxon>
        <taxon>Oceanospirillales</taxon>
        <taxon>Saccharospirillaceae</taxon>
        <taxon>Reinekea</taxon>
    </lineage>
</organism>
<dbReference type="Gene3D" id="3.40.50.300">
    <property type="entry name" value="P-loop containing nucleotide triphosphate hydrolases"/>
    <property type="match status" value="1"/>
</dbReference>
<sequence length="166" mass="18589">MNKKIVVMGVSGCGKSVIAKKLAQHYMFPFFDGDDFHPQENVDKMGNGMALNDEDRGSWLFKLNHIINKNDSLVLSCSALTQAHRDQLKRGNDGVQFVYLKGSRDLIWSRLKLRTGHYFTGEAMLESQLETLVEPSAGEAIAVDIDHSIEDIVNLSIALLDCKKYT</sequence>
<gene>
    <name evidence="10" type="ORF">REIFOR_01241</name>
</gene>
<dbReference type="Proteomes" id="UP000229757">
    <property type="component" value="Chromosome"/>
</dbReference>
<keyword evidence="11" id="KW-1185">Reference proteome</keyword>
<dbReference type="NCBIfam" id="TIGR01313">
    <property type="entry name" value="therm_gnt_kin"/>
    <property type="match status" value="1"/>
</dbReference>
<dbReference type="GO" id="GO:0046316">
    <property type="term" value="F:gluconokinase activity"/>
    <property type="evidence" value="ECO:0007669"/>
    <property type="project" value="UniProtKB-EC"/>
</dbReference>
<evidence type="ECO:0000256" key="6">
    <source>
        <dbReference type="ARBA" id="ARBA00022777"/>
    </source>
</evidence>
<evidence type="ECO:0000256" key="2">
    <source>
        <dbReference type="ARBA" id="ARBA00008420"/>
    </source>
</evidence>
<dbReference type="PANTHER" id="PTHR43442">
    <property type="entry name" value="GLUCONOKINASE-RELATED"/>
    <property type="match status" value="1"/>
</dbReference>
<protein>
    <recommendedName>
        <fullName evidence="3 9">Gluconokinase</fullName>
        <ecNumber evidence="3 9">2.7.1.12</ecNumber>
    </recommendedName>
</protein>
<evidence type="ECO:0000313" key="11">
    <source>
        <dbReference type="Proteomes" id="UP000229757"/>
    </source>
</evidence>
<evidence type="ECO:0000256" key="7">
    <source>
        <dbReference type="ARBA" id="ARBA00022840"/>
    </source>
</evidence>
<proteinExistence type="inferred from homology"/>
<dbReference type="Pfam" id="PF01202">
    <property type="entry name" value="SKI"/>
    <property type="match status" value="1"/>
</dbReference>
<evidence type="ECO:0000256" key="3">
    <source>
        <dbReference type="ARBA" id="ARBA00012054"/>
    </source>
</evidence>
<dbReference type="RefSeq" id="WP_227003778.1">
    <property type="nucleotide sequence ID" value="NZ_CP011797.1"/>
</dbReference>
<dbReference type="EC" id="2.7.1.12" evidence="3 9"/>
<keyword evidence="5 9" id="KW-0547">Nucleotide-binding</keyword>
<dbReference type="InterPro" id="IPR031322">
    <property type="entry name" value="Shikimate/glucono_kinase"/>
</dbReference>
<dbReference type="AlphaFoldDB" id="A0A2K8KNK8"/>
<evidence type="ECO:0000256" key="9">
    <source>
        <dbReference type="RuleBase" id="RU363066"/>
    </source>
</evidence>
<comment type="similarity">
    <text evidence="2 9">Belongs to the gluconokinase GntK/GntV family.</text>
</comment>
<name>A0A2K8KNK8_9GAMM</name>
<comment type="pathway">
    <text evidence="1">Carbohydrate acid metabolism.</text>
</comment>
<evidence type="ECO:0000313" key="10">
    <source>
        <dbReference type="EMBL" id="ATX76387.1"/>
    </source>
</evidence>
<dbReference type="InterPro" id="IPR006001">
    <property type="entry name" value="Therm_gnt_kin"/>
</dbReference>
<dbReference type="SUPFAM" id="SSF52540">
    <property type="entry name" value="P-loop containing nucleoside triphosphate hydrolases"/>
    <property type="match status" value="1"/>
</dbReference>
<dbReference type="InterPro" id="IPR027417">
    <property type="entry name" value="P-loop_NTPase"/>
</dbReference>
<dbReference type="GO" id="GO:0005975">
    <property type="term" value="P:carbohydrate metabolic process"/>
    <property type="evidence" value="ECO:0007669"/>
    <property type="project" value="InterPro"/>
</dbReference>
<dbReference type="GO" id="GO:0005524">
    <property type="term" value="F:ATP binding"/>
    <property type="evidence" value="ECO:0007669"/>
    <property type="project" value="UniProtKB-KW"/>
</dbReference>
<keyword evidence="6 9" id="KW-0418">Kinase</keyword>
<dbReference type="EMBL" id="CP011797">
    <property type="protein sequence ID" value="ATX76387.1"/>
    <property type="molecule type" value="Genomic_DNA"/>
</dbReference>